<evidence type="ECO:0000313" key="2">
    <source>
        <dbReference type="Proteomes" id="UP001152484"/>
    </source>
</evidence>
<evidence type="ECO:0000313" key="1">
    <source>
        <dbReference type="EMBL" id="CAH9116841.1"/>
    </source>
</evidence>
<proteinExistence type="predicted"/>
<reference evidence="1" key="1">
    <citation type="submission" date="2022-07" db="EMBL/GenBank/DDBJ databases">
        <authorList>
            <person name="Macas J."/>
            <person name="Novak P."/>
            <person name="Neumann P."/>
        </authorList>
    </citation>
    <scope>NUCLEOTIDE SEQUENCE</scope>
</reference>
<dbReference type="Proteomes" id="UP001152484">
    <property type="component" value="Unassembled WGS sequence"/>
</dbReference>
<dbReference type="EMBL" id="CAMAPE010000070">
    <property type="protein sequence ID" value="CAH9116841.1"/>
    <property type="molecule type" value="Genomic_DNA"/>
</dbReference>
<organism evidence="1 2">
    <name type="scientific">Cuscuta europaea</name>
    <name type="common">European dodder</name>
    <dbReference type="NCBI Taxonomy" id="41803"/>
    <lineage>
        <taxon>Eukaryota</taxon>
        <taxon>Viridiplantae</taxon>
        <taxon>Streptophyta</taxon>
        <taxon>Embryophyta</taxon>
        <taxon>Tracheophyta</taxon>
        <taxon>Spermatophyta</taxon>
        <taxon>Magnoliopsida</taxon>
        <taxon>eudicotyledons</taxon>
        <taxon>Gunneridae</taxon>
        <taxon>Pentapetalae</taxon>
        <taxon>asterids</taxon>
        <taxon>lamiids</taxon>
        <taxon>Solanales</taxon>
        <taxon>Convolvulaceae</taxon>
        <taxon>Cuscuteae</taxon>
        <taxon>Cuscuta</taxon>
        <taxon>Cuscuta subgen. Cuscuta</taxon>
    </lineage>
</organism>
<gene>
    <name evidence="1" type="ORF">CEURO_LOCUS21333</name>
</gene>
<dbReference type="OrthoDB" id="10578642at2759"/>
<sequence>MTKKMVESQNWTKTIRDCLSRLEAWSCKGDFDSEKVQMELVDNLLSLSLVHCVDPAYLKLKVVESENVQSKILDSPISAKESEKLIYMLSSVKRFANSEPFSSEEIDEVRTRWASYFLEMTQSINDT</sequence>
<accession>A0A9P0ZYF0</accession>
<name>A0A9P0ZYF0_CUSEU</name>
<dbReference type="AlphaFoldDB" id="A0A9P0ZYF0"/>
<keyword evidence="2" id="KW-1185">Reference proteome</keyword>
<protein>
    <submittedName>
        <fullName evidence="1">Uncharacterized protein</fullName>
    </submittedName>
</protein>
<comment type="caution">
    <text evidence="1">The sequence shown here is derived from an EMBL/GenBank/DDBJ whole genome shotgun (WGS) entry which is preliminary data.</text>
</comment>